<gene>
    <name evidence="3" type="ORF">LMG18091_02844</name>
</gene>
<comment type="caution">
    <text evidence="3">The sequence shown here is derived from an EMBL/GenBank/DDBJ whole genome shotgun (WGS) entry which is preliminary data.</text>
</comment>
<evidence type="ECO:0000313" key="4">
    <source>
        <dbReference type="Proteomes" id="UP001189915"/>
    </source>
</evidence>
<organism evidence="3 4">
    <name type="scientific">Ralstonia wenshanensis</name>
    <dbReference type="NCBI Taxonomy" id="2842456"/>
    <lineage>
        <taxon>Bacteria</taxon>
        <taxon>Pseudomonadati</taxon>
        <taxon>Pseudomonadota</taxon>
        <taxon>Betaproteobacteria</taxon>
        <taxon>Burkholderiales</taxon>
        <taxon>Burkholderiaceae</taxon>
        <taxon>Ralstonia</taxon>
    </lineage>
</organism>
<evidence type="ECO:0008006" key="5">
    <source>
        <dbReference type="Google" id="ProtNLM"/>
    </source>
</evidence>
<name>A0AAD2B3N0_9RALS</name>
<evidence type="ECO:0000256" key="1">
    <source>
        <dbReference type="SAM" id="Coils"/>
    </source>
</evidence>
<dbReference type="RefSeq" id="WP_316870291.1">
    <property type="nucleotide sequence ID" value="NZ_CATWAF010000004.1"/>
</dbReference>
<dbReference type="Proteomes" id="UP001189915">
    <property type="component" value="Unassembled WGS sequence"/>
</dbReference>
<feature type="region of interest" description="Disordered" evidence="2">
    <location>
        <begin position="1"/>
        <end position="25"/>
    </location>
</feature>
<proteinExistence type="predicted"/>
<keyword evidence="1" id="KW-0175">Coiled coil</keyword>
<reference evidence="3 4" key="1">
    <citation type="submission" date="2023-07" db="EMBL/GenBank/DDBJ databases">
        <authorList>
            <person name="Peeters C."/>
        </authorList>
    </citation>
    <scope>NUCLEOTIDE SEQUENCE [LARGE SCALE GENOMIC DNA]</scope>
    <source>
        <strain evidence="3 4">LMG 18091</strain>
    </source>
</reference>
<dbReference type="AlphaFoldDB" id="A0AAD2B3N0"/>
<feature type="compositionally biased region" description="Pro residues" evidence="2">
    <location>
        <begin position="9"/>
        <end position="20"/>
    </location>
</feature>
<dbReference type="EMBL" id="CATWAF010000004">
    <property type="protein sequence ID" value="CAJ0699078.1"/>
    <property type="molecule type" value="Genomic_DNA"/>
</dbReference>
<evidence type="ECO:0000256" key="2">
    <source>
        <dbReference type="SAM" id="MobiDB-lite"/>
    </source>
</evidence>
<feature type="region of interest" description="Disordered" evidence="2">
    <location>
        <begin position="406"/>
        <end position="428"/>
    </location>
</feature>
<sequence>MAFERSPVPAVPPTATPAPAPAAESRIELERPPVRGTATTNPIKGSKVFVDHVPDPLLIFRPDTGEFMCIPSKDVTQFENDANYLDHVIDMYHKANAKADDLAEQLHKLNLSPQVGQAKYTETEKALEQAYAEAKAAQEKLHGALKPLGKMDSGHMSIVEIIPIYNAAGGPVRKFRKYTARYVRSDRIKNNWDRYVPTGWEKRQGTAKEKDSGQKSFIKKENDQYKLDKDELKKGVSTLKSKVKADFLKIETHCVQGALWDWADGWNKHLKYDRATSNPNAKWNNNIDLTAQAQVMRYFAGYGLSTEWDPIKGNCALKASARAEVAIAEAKAVTTIYFPDRVGWLWKLTDNPKDQSTAIRFAAELALNGMVGGSIVGEAGIAVDWTDEKRKELGLFGAAATATRRPRTLDVNQKPTGPGAQAKPEDRHLDPTAKAELEVFAGAKAEVKLWGGLQWLNPEQLGLGYQEFAKVSDSVSGLLGIGAGCMLELTYAAGKFRFRMMASACLGLGAKGKLELEVDYGQIVQFWKWLAYQLYHANYKQLKFIASEAFEYIIKLHLMIVEGTIKKIEDVVGWAEASIDEAFDQLMSQLEKEDRRVRLMNRILANPYDFLRYTAPEAKGIMLYQMTRHDWRIDGLDGRNHGVRYYGLRKDAVKAILQTAQTRRDFDNIIQHMSPNGSKCSDTVTADNRKQVRDFLKMALVGTAEDGQQVDDFYNRLQASLKSEPTRGFPMFNNDSPQYAEQRTWGIDHSMLADIGSMAMPPTYA</sequence>
<keyword evidence="4" id="KW-1185">Reference proteome</keyword>
<evidence type="ECO:0000313" key="3">
    <source>
        <dbReference type="EMBL" id="CAJ0699078.1"/>
    </source>
</evidence>
<feature type="coiled-coil region" evidence="1">
    <location>
        <begin position="92"/>
        <end position="140"/>
    </location>
</feature>
<accession>A0AAD2B3N0</accession>
<protein>
    <recommendedName>
        <fullName evidence="5">ATPase</fullName>
    </recommendedName>
</protein>